<evidence type="ECO:0008006" key="2">
    <source>
        <dbReference type="Google" id="ProtNLM"/>
    </source>
</evidence>
<reference evidence="1" key="2">
    <citation type="submission" date="2015-07" db="EMBL/GenBank/DDBJ databases">
        <title>Plasmids, circular viruses and viroids from rat gut.</title>
        <authorList>
            <person name="Jorgensen T.J."/>
            <person name="Hansen M.A."/>
            <person name="Xu Z."/>
            <person name="Tabak M.A."/>
            <person name="Sorensen S.J."/>
            <person name="Hansen L.H."/>
        </authorList>
    </citation>
    <scope>NUCLEOTIDE SEQUENCE</scope>
    <source>
        <plasmid evidence="1">pRGFK1017</plasmid>
    </source>
</reference>
<proteinExistence type="predicted"/>
<organism evidence="1">
    <name type="scientific">uncultured prokaryote</name>
    <dbReference type="NCBI Taxonomy" id="198431"/>
    <lineage>
        <taxon>unclassified sequences</taxon>
        <taxon>environmental samples</taxon>
    </lineage>
</organism>
<evidence type="ECO:0000313" key="1">
    <source>
        <dbReference type="EMBL" id="CRY96246.1"/>
    </source>
</evidence>
<dbReference type="SUPFAM" id="SSF50199">
    <property type="entry name" value="Staphylococcal nuclease"/>
    <property type="match status" value="1"/>
</dbReference>
<dbReference type="EMBL" id="LN853605">
    <property type="protein sequence ID" value="CRY96246.1"/>
    <property type="molecule type" value="Genomic_DNA"/>
</dbReference>
<protein>
    <recommendedName>
        <fullName evidence="2">TNase-like domain-containing protein</fullName>
    </recommendedName>
</protein>
<name>A0A0H5Q2I8_9ZZZZ</name>
<reference evidence="1" key="1">
    <citation type="submission" date="2015-06" db="EMBL/GenBank/DDBJ databases">
        <authorList>
            <person name="Joergensen T."/>
        </authorList>
    </citation>
    <scope>NUCLEOTIDE SEQUENCE</scope>
    <source>
        <plasmid evidence="1">pRGFK1017</plasmid>
    </source>
</reference>
<dbReference type="AlphaFoldDB" id="A0A0H5Q2I8"/>
<geneLocation type="plasmid" evidence="1">
    <name>pRGFK1017</name>
</geneLocation>
<keyword evidence="1" id="KW-0614">Plasmid</keyword>
<dbReference type="InterPro" id="IPR035437">
    <property type="entry name" value="SNase_OB-fold_sf"/>
</dbReference>
<accession>A0A0H5Q2I8</accession>
<sequence>MVATLQKLNAKIFLFFLLFLFFSPSALLGSSTLEGVCVRVADGDTITIQTPEGEKKKIRFSGATAQRGVNMGLSAIL</sequence>